<keyword evidence="3" id="KW-1185">Reference proteome</keyword>
<evidence type="ECO:0000313" key="2">
    <source>
        <dbReference type="EMBL" id="MEI5908483.1"/>
    </source>
</evidence>
<gene>
    <name evidence="2" type="ORF">WAK64_15655</name>
</gene>
<dbReference type="Gene3D" id="3.40.50.10170">
    <property type="match status" value="1"/>
</dbReference>
<dbReference type="InterPro" id="IPR050270">
    <property type="entry name" value="DegV_domain_contain"/>
</dbReference>
<proteinExistence type="predicted"/>
<reference evidence="2 3" key="1">
    <citation type="journal article" date="2018" name="J. Microbiol.">
        <title>Bacillus spongiae sp. nov., isolated from sponge of Jeju Island.</title>
        <authorList>
            <person name="Lee G.E."/>
            <person name="Im W.T."/>
            <person name="Park J.S."/>
        </authorList>
    </citation>
    <scope>NUCLEOTIDE SEQUENCE [LARGE SCALE GENOMIC DNA]</scope>
    <source>
        <strain evidence="2 3">135PIL107-10</strain>
    </source>
</reference>
<dbReference type="InterPro" id="IPR003797">
    <property type="entry name" value="DegV"/>
</dbReference>
<dbReference type="InterPro" id="IPR043168">
    <property type="entry name" value="DegV_C"/>
</dbReference>
<evidence type="ECO:0000256" key="1">
    <source>
        <dbReference type="ARBA" id="ARBA00023121"/>
    </source>
</evidence>
<protein>
    <submittedName>
        <fullName evidence="2">DegV family protein</fullName>
    </submittedName>
</protein>
<sequence length="280" mass="31529">MKKIAWITDSSAYVPDKVRKHNDLFIIPMNISFDDHVYKDGVDLSAEQLYKKMDDMDGIPKTSQPALSDFIELYTKLKQEYDEAIAVHLSSDLSGTYNASNLAAKLTGFPVEVIDSRILSYPLTMMIEKGMKLHSNGLGAKEIGDILRKEHTNYQNFILVGKIEQLYKGGRINAIQKMIGSIFNIHPILQIKDGTVQLYGKARTKKKAINTILNQFDLQKQKNIIKQVQVLHADVIDEAKSLKERLLTQYKDIDVLIGPISQTIGVHGGKGSITLVWKIE</sequence>
<dbReference type="PANTHER" id="PTHR33434:SF2">
    <property type="entry name" value="FATTY ACID-BINDING PROTEIN TM_1468"/>
    <property type="match status" value="1"/>
</dbReference>
<dbReference type="EMBL" id="JBBAXC010000013">
    <property type="protein sequence ID" value="MEI5908483.1"/>
    <property type="molecule type" value="Genomic_DNA"/>
</dbReference>
<organism evidence="2 3">
    <name type="scientific">Bacillus spongiae</name>
    <dbReference type="NCBI Taxonomy" id="2683610"/>
    <lineage>
        <taxon>Bacteria</taxon>
        <taxon>Bacillati</taxon>
        <taxon>Bacillota</taxon>
        <taxon>Bacilli</taxon>
        <taxon>Bacillales</taxon>
        <taxon>Bacillaceae</taxon>
        <taxon>Bacillus</taxon>
    </lineage>
</organism>
<evidence type="ECO:0000313" key="3">
    <source>
        <dbReference type="Proteomes" id="UP001312865"/>
    </source>
</evidence>
<comment type="caution">
    <text evidence="2">The sequence shown here is derived from an EMBL/GenBank/DDBJ whole genome shotgun (WGS) entry which is preliminary data.</text>
</comment>
<dbReference type="PROSITE" id="PS51482">
    <property type="entry name" value="DEGV"/>
    <property type="match status" value="1"/>
</dbReference>
<dbReference type="Pfam" id="PF02645">
    <property type="entry name" value="DegV"/>
    <property type="match status" value="1"/>
</dbReference>
<dbReference type="Gene3D" id="3.30.1180.10">
    <property type="match status" value="1"/>
</dbReference>
<dbReference type="Proteomes" id="UP001312865">
    <property type="component" value="Unassembled WGS sequence"/>
</dbReference>
<dbReference type="RefSeq" id="WP_336587932.1">
    <property type="nucleotide sequence ID" value="NZ_JBBAXC010000013.1"/>
</dbReference>
<dbReference type="PANTHER" id="PTHR33434">
    <property type="entry name" value="DEGV DOMAIN-CONTAINING PROTEIN DR_1986-RELATED"/>
    <property type="match status" value="1"/>
</dbReference>
<dbReference type="NCBIfam" id="TIGR00762">
    <property type="entry name" value="DegV"/>
    <property type="match status" value="1"/>
</dbReference>
<dbReference type="SUPFAM" id="SSF82549">
    <property type="entry name" value="DAK1/DegV-like"/>
    <property type="match status" value="1"/>
</dbReference>
<accession>A0ABU8HHE7</accession>
<name>A0ABU8HHE7_9BACI</name>
<keyword evidence="1" id="KW-0446">Lipid-binding</keyword>